<dbReference type="PANTHER" id="PTHR48012">
    <property type="entry name" value="STERILE20-LIKE KINASE, ISOFORM B-RELATED"/>
    <property type="match status" value="1"/>
</dbReference>
<dbReference type="Gene3D" id="3.30.200.20">
    <property type="entry name" value="Phosphorylase Kinase, domain 1"/>
    <property type="match status" value="1"/>
</dbReference>
<dbReference type="GO" id="GO:0005524">
    <property type="term" value="F:ATP binding"/>
    <property type="evidence" value="ECO:0007669"/>
    <property type="project" value="UniProtKB-UniRule"/>
</dbReference>
<keyword evidence="13" id="KW-1185">Reference proteome</keyword>
<dbReference type="PANTHER" id="PTHR48012:SF27">
    <property type="entry name" value="SERINE_THREONINE-PROTEIN KINASE SID1"/>
    <property type="match status" value="1"/>
</dbReference>
<feature type="compositionally biased region" description="Polar residues" evidence="9">
    <location>
        <begin position="388"/>
        <end position="399"/>
    </location>
</feature>
<evidence type="ECO:0000256" key="1">
    <source>
        <dbReference type="ARBA" id="ARBA00004496"/>
    </source>
</evidence>
<evidence type="ECO:0000256" key="9">
    <source>
        <dbReference type="SAM" id="MobiDB-lite"/>
    </source>
</evidence>
<dbReference type="Pfam" id="PF00076">
    <property type="entry name" value="RRM_1"/>
    <property type="match status" value="1"/>
</dbReference>
<keyword evidence="6" id="KW-0694">RNA-binding</keyword>
<dbReference type="InterPro" id="IPR045844">
    <property type="entry name" value="RRM_Ist3-like"/>
</dbReference>
<dbReference type="InterPro" id="IPR035979">
    <property type="entry name" value="RBD_domain_sf"/>
</dbReference>
<sequence>MSSPISYLSDSEHSLSNSLANYSIDASDNSFSSISIDTSMLSSTSLGSNPYRRDFSPSQFTLLEELGSGSFGVVYRAVDNVTSDVVAIKQIDLESSEDDIEEIQKEIAILSDCKDPRITKYYGCFVKGYKLWIIMEFLGGGSGLDLLRIGNGTLDESSIAIICREILLGLIYLHSHGKIHRDIKAANILISECGDVKLADFGVATQLSNNMSRRNTFVGTPFWMAPEVIKQEDYDFKADIWSLGITAIELAKGTPPLSEFHPMKVLFLIPENDPPSLYDVEDEINHSIMAAGNRYNGRRNQNQPSHEVKFSKDFKEFISLCLHKNPKDRYSAKNLLKHRFIQKAGKNDYLKLAIKTKHDFELKNPSRNSKKFYKPTVNTISVLSDQSLGGISDTTSDSDNGGWDFDTVKNSENDYYDNDENSEQNAYNMTTMVDSTSTVRFADPEVIPYKNHTQDKLLLLKKEINGGNDSDNSNNNSDNVSVSSSQRPSIETGTNVSKHGMNTIRGKTPVELNQYKYGRHIYDHIFRKAIKKTYSHHDKSRPEDSDALKRLNKAWANLDNTSPVLEYEFIRRFVNELEKDERIPDEFFYRFKKEQKFFNDSTATNNNGNSSAGSGFVHSQRKLDNVEELLLKSGIRAIEELNRQELELGVSIEGSWHNDYKDTAYIFIGGLPFDLSEGDILTIFSQYGIPVHIKLARDKDTGKSKGFAFLKYEDQRSTVLAVDNFNGAEILGRKIRVDHTRYKVPEDEEETELESQMGFDKEFIQEKKREIEHEKYSDKKILSHDSNSSRSRRSTGEKHRHSGDRSSRGKNRYEDRDRLHEGSFSKRHSSRSPSFKKAEFVKDTELVDPMANFYKEMDREKEKVDRRRSERSDRNRHHDSRRSDTHSGRLERDSKSIQDHDIRHRQSRSRS</sequence>
<feature type="compositionally biased region" description="Polar residues" evidence="9">
    <location>
        <begin position="486"/>
        <end position="497"/>
    </location>
</feature>
<dbReference type="InterPro" id="IPR050629">
    <property type="entry name" value="STE20/SPS1-PAK"/>
</dbReference>
<keyword evidence="12" id="KW-0418">Kinase</keyword>
<dbReference type="EC" id="2.7.11.1" evidence="2"/>
<feature type="compositionally biased region" description="Basic residues" evidence="9">
    <location>
        <begin position="790"/>
        <end position="802"/>
    </location>
</feature>
<dbReference type="SMART" id="SM00220">
    <property type="entry name" value="S_TKc"/>
    <property type="match status" value="1"/>
</dbReference>
<keyword evidence="3" id="KW-0963">Cytoplasm</keyword>
<feature type="compositionally biased region" description="Basic and acidic residues" evidence="9">
    <location>
        <begin position="881"/>
        <end position="904"/>
    </location>
</feature>
<feature type="domain" description="Protein kinase" evidence="10">
    <location>
        <begin position="60"/>
        <end position="341"/>
    </location>
</feature>
<dbReference type="CDD" id="cd06609">
    <property type="entry name" value="STKc_MST3_like"/>
    <property type="match status" value="1"/>
</dbReference>
<evidence type="ECO:0000256" key="4">
    <source>
        <dbReference type="ARBA" id="ARBA00022741"/>
    </source>
</evidence>
<dbReference type="PROSITE" id="PS00107">
    <property type="entry name" value="PROTEIN_KINASE_ATP"/>
    <property type="match status" value="1"/>
</dbReference>
<dbReference type="InterPro" id="IPR000719">
    <property type="entry name" value="Prot_kinase_dom"/>
</dbReference>
<evidence type="ECO:0000256" key="3">
    <source>
        <dbReference type="ARBA" id="ARBA00022490"/>
    </source>
</evidence>
<feature type="compositionally biased region" description="Basic and acidic residues" evidence="9">
    <location>
        <begin position="855"/>
        <end position="873"/>
    </location>
</feature>
<name>A0A1E3PJN6_9ASCO</name>
<feature type="domain" description="RRM" evidence="11">
    <location>
        <begin position="664"/>
        <end position="742"/>
    </location>
</feature>
<feature type="binding site" evidence="7">
    <location>
        <position position="89"/>
    </location>
    <ligand>
        <name>ATP</name>
        <dbReference type="ChEBI" id="CHEBI:30616"/>
    </ligand>
</feature>
<dbReference type="CDD" id="cd12411">
    <property type="entry name" value="RRM_ist3_like"/>
    <property type="match status" value="1"/>
</dbReference>
<evidence type="ECO:0000256" key="5">
    <source>
        <dbReference type="ARBA" id="ARBA00022840"/>
    </source>
</evidence>
<dbReference type="GO" id="GO:0000398">
    <property type="term" value="P:mRNA splicing, via spliceosome"/>
    <property type="evidence" value="ECO:0007669"/>
    <property type="project" value="InterPro"/>
</dbReference>
<feature type="compositionally biased region" description="Low complexity" evidence="9">
    <location>
        <begin position="465"/>
        <end position="485"/>
    </location>
</feature>
<evidence type="ECO:0000259" key="11">
    <source>
        <dbReference type="PROSITE" id="PS50102"/>
    </source>
</evidence>
<evidence type="ECO:0000259" key="10">
    <source>
        <dbReference type="PROSITE" id="PS50011"/>
    </source>
</evidence>
<feature type="compositionally biased region" description="Basic and acidic residues" evidence="9">
    <location>
        <begin position="836"/>
        <end position="845"/>
    </location>
</feature>
<dbReference type="OrthoDB" id="2573941at2759"/>
<keyword evidence="5 7" id="KW-0067">ATP-binding</keyword>
<evidence type="ECO:0000256" key="2">
    <source>
        <dbReference type="ARBA" id="ARBA00012513"/>
    </source>
</evidence>
<dbReference type="SUPFAM" id="SSF56112">
    <property type="entry name" value="Protein kinase-like (PK-like)"/>
    <property type="match status" value="1"/>
</dbReference>
<dbReference type="GO" id="GO:0005737">
    <property type="term" value="C:cytoplasm"/>
    <property type="evidence" value="ECO:0007669"/>
    <property type="project" value="UniProtKB-SubCell"/>
</dbReference>
<evidence type="ECO:0000256" key="6">
    <source>
        <dbReference type="PROSITE-ProRule" id="PRU00176"/>
    </source>
</evidence>
<dbReference type="InterPro" id="IPR000504">
    <property type="entry name" value="RRM_dom"/>
</dbReference>
<evidence type="ECO:0000313" key="12">
    <source>
        <dbReference type="EMBL" id="ODQ65558.1"/>
    </source>
</evidence>
<dbReference type="SUPFAM" id="SSF54928">
    <property type="entry name" value="RNA-binding domain, RBD"/>
    <property type="match status" value="1"/>
</dbReference>
<dbReference type="Gene3D" id="1.10.510.10">
    <property type="entry name" value="Transferase(Phosphotransferase) domain 1"/>
    <property type="match status" value="1"/>
</dbReference>
<dbReference type="FunFam" id="1.10.510.10:FF:000837">
    <property type="entry name" value="STE family protein kinase"/>
    <property type="match status" value="1"/>
</dbReference>
<dbReference type="STRING" id="857566.A0A1E3PJN6"/>
<evidence type="ECO:0000256" key="8">
    <source>
        <dbReference type="SAM" id="Coils"/>
    </source>
</evidence>
<dbReference type="Pfam" id="PF00069">
    <property type="entry name" value="Pkinase"/>
    <property type="match status" value="1"/>
</dbReference>
<feature type="coiled-coil region" evidence="8">
    <location>
        <begin position="86"/>
        <end position="113"/>
    </location>
</feature>
<feature type="compositionally biased region" description="Basic and acidic residues" evidence="9">
    <location>
        <begin position="774"/>
        <end position="783"/>
    </location>
</feature>
<organism evidence="12 13">
    <name type="scientific">Nadsonia fulvescens var. elongata DSM 6958</name>
    <dbReference type="NCBI Taxonomy" id="857566"/>
    <lineage>
        <taxon>Eukaryota</taxon>
        <taxon>Fungi</taxon>
        <taxon>Dikarya</taxon>
        <taxon>Ascomycota</taxon>
        <taxon>Saccharomycotina</taxon>
        <taxon>Dipodascomycetes</taxon>
        <taxon>Dipodascales</taxon>
        <taxon>Dipodascales incertae sedis</taxon>
        <taxon>Nadsonia</taxon>
    </lineage>
</organism>
<dbReference type="GO" id="GO:0003723">
    <property type="term" value="F:RNA binding"/>
    <property type="evidence" value="ECO:0007669"/>
    <property type="project" value="UniProtKB-UniRule"/>
</dbReference>
<dbReference type="EMBL" id="KV454409">
    <property type="protein sequence ID" value="ODQ65558.1"/>
    <property type="molecule type" value="Genomic_DNA"/>
</dbReference>
<dbReference type="Gene3D" id="3.30.70.330">
    <property type="match status" value="1"/>
</dbReference>
<feature type="region of interest" description="Disordered" evidence="9">
    <location>
        <begin position="388"/>
        <end position="423"/>
    </location>
</feature>
<accession>A0A1E3PJN6</accession>
<feature type="region of interest" description="Disordered" evidence="9">
    <location>
        <begin position="464"/>
        <end position="507"/>
    </location>
</feature>
<dbReference type="PROSITE" id="PS50102">
    <property type="entry name" value="RRM"/>
    <property type="match status" value="1"/>
</dbReference>
<comment type="subcellular location">
    <subcellularLocation>
        <location evidence="1">Cytoplasm</location>
    </subcellularLocation>
</comment>
<gene>
    <name evidence="12" type="ORF">NADFUDRAFT_50843</name>
</gene>
<keyword evidence="4 7" id="KW-0547">Nucleotide-binding</keyword>
<dbReference type="InterPro" id="IPR017441">
    <property type="entry name" value="Protein_kinase_ATP_BS"/>
</dbReference>
<keyword evidence="12" id="KW-0808">Transferase</keyword>
<dbReference type="AlphaFoldDB" id="A0A1E3PJN6"/>
<reference evidence="12 13" key="1">
    <citation type="journal article" date="2016" name="Proc. Natl. Acad. Sci. U.S.A.">
        <title>Comparative genomics of biotechnologically important yeasts.</title>
        <authorList>
            <person name="Riley R."/>
            <person name="Haridas S."/>
            <person name="Wolfe K.H."/>
            <person name="Lopes M.R."/>
            <person name="Hittinger C.T."/>
            <person name="Goeker M."/>
            <person name="Salamov A.A."/>
            <person name="Wisecaver J.H."/>
            <person name="Long T.M."/>
            <person name="Calvey C.H."/>
            <person name="Aerts A.L."/>
            <person name="Barry K.W."/>
            <person name="Choi C."/>
            <person name="Clum A."/>
            <person name="Coughlan A.Y."/>
            <person name="Deshpande S."/>
            <person name="Douglass A.P."/>
            <person name="Hanson S.J."/>
            <person name="Klenk H.-P."/>
            <person name="LaButti K.M."/>
            <person name="Lapidus A."/>
            <person name="Lindquist E.A."/>
            <person name="Lipzen A.M."/>
            <person name="Meier-Kolthoff J.P."/>
            <person name="Ohm R.A."/>
            <person name="Otillar R.P."/>
            <person name="Pangilinan J.L."/>
            <person name="Peng Y."/>
            <person name="Rokas A."/>
            <person name="Rosa C.A."/>
            <person name="Scheuner C."/>
            <person name="Sibirny A.A."/>
            <person name="Slot J.C."/>
            <person name="Stielow J.B."/>
            <person name="Sun H."/>
            <person name="Kurtzman C.P."/>
            <person name="Blackwell M."/>
            <person name="Grigoriev I.V."/>
            <person name="Jeffries T.W."/>
        </authorList>
    </citation>
    <scope>NUCLEOTIDE SEQUENCE [LARGE SCALE GENOMIC DNA]</scope>
    <source>
        <strain evidence="12 13">DSM 6958</strain>
    </source>
</reference>
<feature type="compositionally biased region" description="Basic and acidic residues" evidence="9">
    <location>
        <begin position="803"/>
        <end position="824"/>
    </location>
</feature>
<protein>
    <recommendedName>
        <fullName evidence="2">non-specific serine/threonine protein kinase</fullName>
        <ecNumber evidence="2">2.7.11.1</ecNumber>
    </recommendedName>
</protein>
<dbReference type="PROSITE" id="PS50011">
    <property type="entry name" value="PROTEIN_KINASE_DOM"/>
    <property type="match status" value="1"/>
</dbReference>
<dbReference type="GO" id="GO:0004674">
    <property type="term" value="F:protein serine/threonine kinase activity"/>
    <property type="evidence" value="ECO:0007669"/>
    <property type="project" value="UniProtKB-EC"/>
</dbReference>
<feature type="region of interest" description="Disordered" evidence="9">
    <location>
        <begin position="774"/>
        <end position="911"/>
    </location>
</feature>
<dbReference type="InterPro" id="IPR011009">
    <property type="entry name" value="Kinase-like_dom_sf"/>
</dbReference>
<evidence type="ECO:0000313" key="13">
    <source>
        <dbReference type="Proteomes" id="UP000095009"/>
    </source>
</evidence>
<dbReference type="InterPro" id="IPR012677">
    <property type="entry name" value="Nucleotide-bd_a/b_plait_sf"/>
</dbReference>
<dbReference type="SMART" id="SM00360">
    <property type="entry name" value="RRM"/>
    <property type="match status" value="1"/>
</dbReference>
<proteinExistence type="predicted"/>
<dbReference type="Proteomes" id="UP000095009">
    <property type="component" value="Unassembled WGS sequence"/>
</dbReference>
<evidence type="ECO:0000256" key="7">
    <source>
        <dbReference type="PROSITE-ProRule" id="PRU10141"/>
    </source>
</evidence>
<keyword evidence="8" id="KW-0175">Coiled coil</keyword>